<accession>S8ASZ7</accession>
<evidence type="ECO:0000259" key="4">
    <source>
        <dbReference type="Pfam" id="PF23865"/>
    </source>
</evidence>
<keyword evidence="2" id="KW-0732">Signal</keyword>
<comment type="caution">
    <text evidence="5">The sequence shown here is derived from an EMBL/GenBank/DDBJ whole genome shotgun (WGS) entry which is preliminary data.</text>
</comment>
<evidence type="ECO:0000256" key="2">
    <source>
        <dbReference type="SAM" id="SignalP"/>
    </source>
</evidence>
<proteinExistence type="predicted"/>
<feature type="region of interest" description="Disordered" evidence="1">
    <location>
        <begin position="180"/>
        <end position="203"/>
    </location>
</feature>
<dbReference type="Pfam" id="PF22974">
    <property type="entry name" value="DUF7029"/>
    <property type="match status" value="1"/>
</dbReference>
<dbReference type="eggNOG" id="ENOG502S21P">
    <property type="taxonomic scope" value="Eukaryota"/>
</dbReference>
<evidence type="ECO:0000313" key="6">
    <source>
        <dbReference type="Proteomes" id="UP000015100"/>
    </source>
</evidence>
<feature type="chain" id="PRO_5004547976" evidence="2">
    <location>
        <begin position="18"/>
        <end position="595"/>
    </location>
</feature>
<dbReference type="STRING" id="1284197.S8ASZ7"/>
<evidence type="ECO:0000256" key="1">
    <source>
        <dbReference type="SAM" id="MobiDB-lite"/>
    </source>
</evidence>
<reference evidence="5 6" key="1">
    <citation type="journal article" date="2013" name="PLoS Genet.">
        <title>Genomic mechanisms accounting for the adaptation to parasitism in nematode-trapping fungi.</title>
        <authorList>
            <person name="Meerupati T."/>
            <person name="Andersson K.M."/>
            <person name="Friman E."/>
            <person name="Kumar D."/>
            <person name="Tunlid A."/>
            <person name="Ahren D."/>
        </authorList>
    </citation>
    <scope>NUCLEOTIDE SEQUENCE [LARGE SCALE GENOMIC DNA]</scope>
    <source>
        <strain evidence="5 6">CBS 200.50</strain>
    </source>
</reference>
<evidence type="ECO:0000313" key="5">
    <source>
        <dbReference type="EMBL" id="EPS45999.1"/>
    </source>
</evidence>
<dbReference type="OMA" id="FMIPGIV"/>
<sequence>MIVYTLATALLLALVDCSRNMANTPTRILHAATPNLARRQTVDITEQYEFTLHYVEGSPDYVKRKSMSAAMRIKSEHPTFILEDFDHVLHEVRCDRESMEITFSSTEMMEKFRSRSVELEQYRVLTSHTTCNEAGGRASWNITTVSWEGSTAHLTGHPVEWDYDYTLDFGEPRHELTPIAQNRLQRRDTQPTSTSPSEPTAQSFSFEKSAIDRQLIPVTNSTVEKFIGLVPEGFGLKCKNCTVQGNVDVIGGTIDVRGKNVFQVLDQLEDLKDSFVSFVTNDVFAHIELEASWQGASADVPLPTVRFLEVPIVGIEVPGVARIGVFFEALIAFQATLKKDLTLSYGFQVAVPNNSTAIANLGNVNGSTVTGFTSTSLTPLPFDYQSENLTLSLSAALQPKISLTIDVGSGKVSTGIGASVLLDIPKYAIDITPRTGAIDLNCTEVVGREPTQMESILGSVGNITHIAPSYQIGAGFELTVDQINLPATTYTYSALSKAFSAPTGCVAHIPGTGLVAATDIAVSISSELERVASQSRALASAFATANGQQNFGTAPVAPTDSPSGGGMRVFGGGGGRGGGVRCAVVVMGVILGRML</sequence>
<feature type="compositionally biased region" description="Low complexity" evidence="1">
    <location>
        <begin position="191"/>
        <end position="200"/>
    </location>
</feature>
<reference evidence="6" key="2">
    <citation type="submission" date="2013-04" db="EMBL/GenBank/DDBJ databases">
        <title>Genomic mechanisms accounting for the adaptation to parasitism in nematode-trapping fungi.</title>
        <authorList>
            <person name="Ahren D.G."/>
        </authorList>
    </citation>
    <scope>NUCLEOTIDE SEQUENCE [LARGE SCALE GENOMIC DNA]</scope>
    <source>
        <strain evidence="6">CBS 200.50</strain>
    </source>
</reference>
<evidence type="ECO:0000259" key="3">
    <source>
        <dbReference type="Pfam" id="PF22974"/>
    </source>
</evidence>
<feature type="region of interest" description="Disordered" evidence="1">
    <location>
        <begin position="551"/>
        <end position="570"/>
    </location>
</feature>
<feature type="signal peptide" evidence="2">
    <location>
        <begin position="1"/>
        <end position="17"/>
    </location>
</feature>
<dbReference type="InterPro" id="IPR054293">
    <property type="entry name" value="DUF7029"/>
</dbReference>
<keyword evidence="6" id="KW-1185">Reference proteome</keyword>
<feature type="domain" description="DUF7223" evidence="4">
    <location>
        <begin position="235"/>
        <end position="432"/>
    </location>
</feature>
<protein>
    <submittedName>
        <fullName evidence="5">Uncharacterized protein</fullName>
    </submittedName>
</protein>
<name>S8ASZ7_DACHA</name>
<dbReference type="EMBL" id="AQGS01000001">
    <property type="protein sequence ID" value="EPS45999.1"/>
    <property type="molecule type" value="Genomic_DNA"/>
</dbReference>
<dbReference type="OrthoDB" id="5382170at2759"/>
<dbReference type="Pfam" id="PF23865">
    <property type="entry name" value="DUF7223"/>
    <property type="match status" value="1"/>
</dbReference>
<gene>
    <name evidence="5" type="ORF">H072_32</name>
</gene>
<organism evidence="5 6">
    <name type="scientific">Dactylellina haptotyla (strain CBS 200.50)</name>
    <name type="common">Nematode-trapping fungus</name>
    <name type="synonym">Monacrosporium haptotylum</name>
    <dbReference type="NCBI Taxonomy" id="1284197"/>
    <lineage>
        <taxon>Eukaryota</taxon>
        <taxon>Fungi</taxon>
        <taxon>Dikarya</taxon>
        <taxon>Ascomycota</taxon>
        <taxon>Pezizomycotina</taxon>
        <taxon>Orbiliomycetes</taxon>
        <taxon>Orbiliales</taxon>
        <taxon>Orbiliaceae</taxon>
        <taxon>Dactylellina</taxon>
    </lineage>
</organism>
<feature type="domain" description="DUF7029" evidence="3">
    <location>
        <begin position="74"/>
        <end position="162"/>
    </location>
</feature>
<dbReference type="InterPro" id="IPR055647">
    <property type="entry name" value="DUF7223"/>
</dbReference>
<dbReference type="Proteomes" id="UP000015100">
    <property type="component" value="Unassembled WGS sequence"/>
</dbReference>
<dbReference type="AlphaFoldDB" id="S8ASZ7"/>
<dbReference type="HOGENOM" id="CLU_458560_0_0_1"/>